<gene>
    <name evidence="2" type="ORF">MVI01_64680</name>
</gene>
<dbReference type="AlphaFoldDB" id="A0A511HMR0"/>
<accession>A0A511HMR0</accession>
<dbReference type="Proteomes" id="UP000321224">
    <property type="component" value="Unassembled WGS sequence"/>
</dbReference>
<sequence length="149" mass="16558">MPWGRACPTLECEPKGAQPARAMSDNPQTHPRTGSVEGDAMWIEAIVMPRQCATPYRPPPRKKRGADAIPASAPDRRPAYQAALDEGRRFWDAVLAFLKAHHLMDAVRWISEPGTIPLVTLHCTRIVLEQLRQAPEFEAGLSMNLEVPV</sequence>
<proteinExistence type="predicted"/>
<reference evidence="2 3" key="1">
    <citation type="submission" date="2019-07" db="EMBL/GenBank/DDBJ databases">
        <title>Whole genome shotgun sequence of Myxococcus virescens NBRC 100334.</title>
        <authorList>
            <person name="Hosoyama A."/>
            <person name="Uohara A."/>
            <person name="Ohji S."/>
            <person name="Ichikawa N."/>
        </authorList>
    </citation>
    <scope>NUCLEOTIDE SEQUENCE [LARGE SCALE GENOMIC DNA]</scope>
    <source>
        <strain evidence="2 3">NBRC 100334</strain>
    </source>
</reference>
<evidence type="ECO:0000313" key="3">
    <source>
        <dbReference type="Proteomes" id="UP000321224"/>
    </source>
</evidence>
<protein>
    <submittedName>
        <fullName evidence="2">Uncharacterized protein</fullName>
    </submittedName>
</protein>
<feature type="region of interest" description="Disordered" evidence="1">
    <location>
        <begin position="1"/>
        <end position="35"/>
    </location>
</feature>
<name>A0A511HMR0_9BACT</name>
<dbReference type="EMBL" id="BJVY01000052">
    <property type="protein sequence ID" value="GEL74684.1"/>
    <property type="molecule type" value="Genomic_DNA"/>
</dbReference>
<evidence type="ECO:0000313" key="2">
    <source>
        <dbReference type="EMBL" id="GEL74684.1"/>
    </source>
</evidence>
<feature type="region of interest" description="Disordered" evidence="1">
    <location>
        <begin position="53"/>
        <end position="74"/>
    </location>
</feature>
<evidence type="ECO:0000256" key="1">
    <source>
        <dbReference type="SAM" id="MobiDB-lite"/>
    </source>
</evidence>
<organism evidence="2 3">
    <name type="scientific">Myxococcus virescens</name>
    <dbReference type="NCBI Taxonomy" id="83456"/>
    <lineage>
        <taxon>Bacteria</taxon>
        <taxon>Pseudomonadati</taxon>
        <taxon>Myxococcota</taxon>
        <taxon>Myxococcia</taxon>
        <taxon>Myxococcales</taxon>
        <taxon>Cystobacterineae</taxon>
        <taxon>Myxococcaceae</taxon>
        <taxon>Myxococcus</taxon>
    </lineage>
</organism>
<comment type="caution">
    <text evidence="2">The sequence shown here is derived from an EMBL/GenBank/DDBJ whole genome shotgun (WGS) entry which is preliminary data.</text>
</comment>